<dbReference type="PROSITE" id="PS00154">
    <property type="entry name" value="ATPASE_E1_E2"/>
    <property type="match status" value="1"/>
</dbReference>
<dbReference type="InterPro" id="IPR051014">
    <property type="entry name" value="Cation_Transport_ATPase_IB"/>
</dbReference>
<evidence type="ECO:0000256" key="4">
    <source>
        <dbReference type="ARBA" id="ARBA00022723"/>
    </source>
</evidence>
<dbReference type="PROSITE" id="PS01229">
    <property type="entry name" value="COF_2"/>
    <property type="match status" value="1"/>
</dbReference>
<dbReference type="GO" id="GO:0046872">
    <property type="term" value="F:metal ion binding"/>
    <property type="evidence" value="ECO:0007669"/>
    <property type="project" value="UniProtKB-KW"/>
</dbReference>
<accession>A0A7N0ZS29</accession>
<dbReference type="InterPro" id="IPR006121">
    <property type="entry name" value="HMA_dom"/>
</dbReference>
<name>A0A7N0ZS29_KALFE</name>
<keyword evidence="4 10" id="KW-0479">Metal-binding</keyword>
<dbReference type="InterPro" id="IPR036163">
    <property type="entry name" value="HMA_dom_sf"/>
</dbReference>
<dbReference type="InterPro" id="IPR059000">
    <property type="entry name" value="ATPase_P-type_domA"/>
</dbReference>
<evidence type="ECO:0000313" key="13">
    <source>
        <dbReference type="Proteomes" id="UP000594263"/>
    </source>
</evidence>
<comment type="subcellular location">
    <subcellularLocation>
        <location evidence="1">Membrane</location>
        <topology evidence="1">Multi-pass membrane protein</topology>
    </subcellularLocation>
</comment>
<feature type="transmembrane region" description="Helical" evidence="10">
    <location>
        <begin position="359"/>
        <end position="387"/>
    </location>
</feature>
<keyword evidence="9 10" id="KW-0472">Membrane</keyword>
<dbReference type="AlphaFoldDB" id="A0A7N0ZS29"/>
<dbReference type="Proteomes" id="UP000594263">
    <property type="component" value="Unplaced"/>
</dbReference>
<dbReference type="FunFam" id="3.40.1110.10:FF:000043">
    <property type="entry name" value="Putative cadmium/zinc-transporting ATPase 3"/>
    <property type="match status" value="1"/>
</dbReference>
<keyword evidence="3 10" id="KW-0812">Transmembrane</keyword>
<organism evidence="12 13">
    <name type="scientific">Kalanchoe fedtschenkoi</name>
    <name type="common">Lavender scallops</name>
    <name type="synonym">South American air plant</name>
    <dbReference type="NCBI Taxonomy" id="63787"/>
    <lineage>
        <taxon>Eukaryota</taxon>
        <taxon>Viridiplantae</taxon>
        <taxon>Streptophyta</taxon>
        <taxon>Embryophyta</taxon>
        <taxon>Tracheophyta</taxon>
        <taxon>Spermatophyta</taxon>
        <taxon>Magnoliopsida</taxon>
        <taxon>eudicotyledons</taxon>
        <taxon>Gunneridae</taxon>
        <taxon>Pentapetalae</taxon>
        <taxon>Saxifragales</taxon>
        <taxon>Crassulaceae</taxon>
        <taxon>Kalanchoe</taxon>
    </lineage>
</organism>
<dbReference type="InterPro" id="IPR001757">
    <property type="entry name" value="P_typ_ATPase"/>
</dbReference>
<dbReference type="NCBIfam" id="TIGR01525">
    <property type="entry name" value="ATPase-IB_hvy"/>
    <property type="match status" value="1"/>
</dbReference>
<dbReference type="CDD" id="cd02079">
    <property type="entry name" value="P-type_ATPase_HM"/>
    <property type="match status" value="1"/>
</dbReference>
<dbReference type="SUPFAM" id="SSF81653">
    <property type="entry name" value="Calcium ATPase, transduction domain A"/>
    <property type="match status" value="1"/>
</dbReference>
<dbReference type="PRINTS" id="PR00119">
    <property type="entry name" value="CATATPASE"/>
</dbReference>
<evidence type="ECO:0000313" key="12">
    <source>
        <dbReference type="EnsemblPlants" id="Kaladp0022s0152.1.v1.1"/>
    </source>
</evidence>
<dbReference type="PANTHER" id="PTHR48085">
    <property type="entry name" value="CADMIUM/ZINC-TRANSPORTING ATPASE HMA2-RELATED"/>
    <property type="match status" value="1"/>
</dbReference>
<dbReference type="InterPro" id="IPR008250">
    <property type="entry name" value="ATPase_P-typ_transduc_dom_A_sf"/>
</dbReference>
<feature type="transmembrane region" description="Helical" evidence="10">
    <location>
        <begin position="668"/>
        <end position="687"/>
    </location>
</feature>
<evidence type="ECO:0000256" key="1">
    <source>
        <dbReference type="ARBA" id="ARBA00004141"/>
    </source>
</evidence>
<evidence type="ECO:0000256" key="6">
    <source>
        <dbReference type="ARBA" id="ARBA00022840"/>
    </source>
</evidence>
<evidence type="ECO:0000256" key="5">
    <source>
        <dbReference type="ARBA" id="ARBA00022741"/>
    </source>
</evidence>
<evidence type="ECO:0000256" key="3">
    <source>
        <dbReference type="ARBA" id="ARBA00022692"/>
    </source>
</evidence>
<dbReference type="GO" id="GO:0016887">
    <property type="term" value="F:ATP hydrolysis activity"/>
    <property type="evidence" value="ECO:0007669"/>
    <property type="project" value="InterPro"/>
</dbReference>
<keyword evidence="13" id="KW-1185">Reference proteome</keyword>
<dbReference type="NCBIfam" id="TIGR01512">
    <property type="entry name" value="ATPase-IB2_Cd"/>
    <property type="match status" value="1"/>
</dbReference>
<dbReference type="Gramene" id="Kaladp0022s0152.1.v1.1">
    <property type="protein sequence ID" value="Kaladp0022s0152.1.v1.1"/>
    <property type="gene ID" value="Kaladp0022s0152.v1.1"/>
</dbReference>
<dbReference type="SUPFAM" id="SSF81665">
    <property type="entry name" value="Calcium ATPase, transmembrane domain M"/>
    <property type="match status" value="1"/>
</dbReference>
<dbReference type="SUPFAM" id="SSF56784">
    <property type="entry name" value="HAD-like"/>
    <property type="match status" value="1"/>
</dbReference>
<dbReference type="SFLD" id="SFLDS00003">
    <property type="entry name" value="Haloacid_Dehalogenase"/>
    <property type="match status" value="1"/>
</dbReference>
<dbReference type="Gene3D" id="3.40.50.1000">
    <property type="entry name" value="HAD superfamily/HAD-like"/>
    <property type="match status" value="1"/>
</dbReference>
<dbReference type="InterPro" id="IPR036412">
    <property type="entry name" value="HAD-like_sf"/>
</dbReference>
<evidence type="ECO:0000256" key="2">
    <source>
        <dbReference type="ARBA" id="ARBA00006024"/>
    </source>
</evidence>
<dbReference type="SUPFAM" id="SSF55008">
    <property type="entry name" value="HMA, heavy metal-associated domain"/>
    <property type="match status" value="1"/>
</dbReference>
<dbReference type="InterPro" id="IPR018303">
    <property type="entry name" value="ATPase_P-typ_P_site"/>
</dbReference>
<proteinExistence type="inferred from homology"/>
<dbReference type="Pfam" id="PF00702">
    <property type="entry name" value="Hydrolase"/>
    <property type="match status" value="1"/>
</dbReference>
<dbReference type="EnsemblPlants" id="Kaladp0022s0152.1.v1.1">
    <property type="protein sequence ID" value="Kaladp0022s0152.1.v1.1"/>
    <property type="gene ID" value="Kaladp0022s0152.v1.1"/>
</dbReference>
<keyword evidence="7" id="KW-1278">Translocase</keyword>
<dbReference type="FunFam" id="3.30.70.100:FF:000022">
    <property type="entry name" value="Putative cadmium/zinc-transporting ATPase 3"/>
    <property type="match status" value="1"/>
</dbReference>
<dbReference type="SFLD" id="SFLDG00002">
    <property type="entry name" value="C1.7:_P-type_atpase_like"/>
    <property type="match status" value="1"/>
</dbReference>
<dbReference type="InterPro" id="IPR023299">
    <property type="entry name" value="ATPase_P-typ_cyto_dom_N"/>
</dbReference>
<feature type="transmembrane region" description="Helical" evidence="10">
    <location>
        <begin position="693"/>
        <end position="715"/>
    </location>
</feature>
<feature type="domain" description="HMA" evidence="11">
    <location>
        <begin position="31"/>
        <end position="97"/>
    </location>
</feature>
<evidence type="ECO:0000256" key="8">
    <source>
        <dbReference type="ARBA" id="ARBA00022989"/>
    </source>
</evidence>
<evidence type="ECO:0000259" key="11">
    <source>
        <dbReference type="PROSITE" id="PS50846"/>
    </source>
</evidence>
<dbReference type="FunFam" id="2.70.150.10:FF:000002">
    <property type="entry name" value="Copper-transporting ATPase 1, putative"/>
    <property type="match status" value="1"/>
</dbReference>
<sequence>MSAVDLQEKCTMEGEGGGDVRVTVEKEGKLKKSYFDVLGVCCSTEVVIIDKVLQNLNGVQSVRVIVPTRTLIVVHDELLVSQSQIVKVLNLARMEANLRTRQGPQFTKKWPTPYTMACGLLLLVSLGHYAYRPLRWVAVASVAVGIYPILRKSFVSIKNLILDINILAIMAVLGTMLLKDYVEAATIVFLFTIAEWLESRASQQATVVMSELLNMEPEKAVIAETGEIVNAADVKLGTVLAVKAGEVVPIDGIVVEGEAEVDEKMLTGESFPVVKQKDSTVLAGTMNLDGYIAVKTTAVAEDCVVSKMAKLVEEAQTSKSKTQRFIDKCAKYYTPAVLVVSICLAVIPAALSHHNRDRWFYLALVVLVSACPCGLILSTPVATFCALSKAAKSGVLLKGGDHLETLAKVKTAAFDKTGTITTGEFVVTDFKTVSPDLSLRTLLYWVASLESKSSHPMAKALMDYAQLHSIEPRPEAVVEFHNYPGEGICGKLDGQDIYIGNKKIALRAQCITEAEIEVSASEGKTRGYIYAGGVLTGWFSLSDAVRSGAAQAVNELKSMKILTMMLTGDSHAAAAQAQNQLKNSIEVVHAELLPEDKARIIKECEGPVAMIGDGVNDAPALATADVGISMGLAGSALATETGNIILMSNDIRKVPKAIKLARRAYSKVIQNVVLSLAIKGLILALAISGRPLVWAAVLADVGTCLLVIFNSMLLLGGIGRKSRGPPKCLKDPEQMFKLPDVDIESQTSDKDVEMGSKTCRSRCCAKNLDVQTVENDTAIGWSSAGENAGGSRACRRRCCSKKNDDAGLADIDHSSGIRDTPAGSKSCAKGCCSKNKENSDAALDADTGFIAAESAKIDTLASLEKSETRAASKSCAKGCCSGKKEKFTTSPVADIILITAESAISDARESSEKIGTPVDRMRCTKGCCGSDKSDKSVVKVSSTEICLGVADSGRSLEVKEAPSGCANGCCFEKKEKSLGGSVADTGLVTAESVKSDTRANLEEIETLATSKSCAKGCCSGKKEKSCAGSATDIGSVTAESAKGDAGACLEKNETLAASKSCARGCCSGNKEKSSAGSVADIGSVTVESPKNGTRASSEKSETAGYSKGCATGCCSRKKEKSSAGSVSDIGLINAESIKNDTWASMEKSETLAASMSCAKGCCSGKKEKPSAGSVADTGLITSESAKNDSLWSLGKSATLATSRSCTKGCCSGKKENSTAGSLAETGLITAESPKNQFAGEFGKIGESCC</sequence>
<keyword evidence="8 10" id="KW-1133">Transmembrane helix</keyword>
<dbReference type="Gene3D" id="2.70.150.10">
    <property type="entry name" value="Calcium-transporting ATPase, cytoplasmic transduction domain A"/>
    <property type="match status" value="1"/>
</dbReference>
<dbReference type="PROSITE" id="PS50846">
    <property type="entry name" value="HMA_2"/>
    <property type="match status" value="1"/>
</dbReference>
<reference evidence="12" key="1">
    <citation type="submission" date="2021-01" db="UniProtKB">
        <authorList>
            <consortium name="EnsemblPlants"/>
        </authorList>
    </citation>
    <scope>IDENTIFICATION</scope>
</reference>
<dbReference type="InterPro" id="IPR027256">
    <property type="entry name" value="P-typ_ATPase_IB"/>
</dbReference>
<keyword evidence="6 10" id="KW-0067">ATP-binding</keyword>
<dbReference type="InterPro" id="IPR044492">
    <property type="entry name" value="P_typ_ATPase_HD_dom"/>
</dbReference>
<dbReference type="InterPro" id="IPR023214">
    <property type="entry name" value="HAD_sf"/>
</dbReference>
<evidence type="ECO:0000256" key="10">
    <source>
        <dbReference type="RuleBase" id="RU362081"/>
    </source>
</evidence>
<comment type="similarity">
    <text evidence="2 10">Belongs to the cation transport ATPase (P-type) (TC 3.A.3) family. Type IB subfamily.</text>
</comment>
<dbReference type="NCBIfam" id="TIGR01494">
    <property type="entry name" value="ATPase_P-type"/>
    <property type="match status" value="1"/>
</dbReference>
<dbReference type="GO" id="GO:0005524">
    <property type="term" value="F:ATP binding"/>
    <property type="evidence" value="ECO:0007669"/>
    <property type="project" value="UniProtKB-UniRule"/>
</dbReference>
<keyword evidence="5 10" id="KW-0547">Nucleotide-binding</keyword>
<dbReference type="SFLD" id="SFLDF00027">
    <property type="entry name" value="p-type_atpase"/>
    <property type="match status" value="1"/>
</dbReference>
<dbReference type="PANTHER" id="PTHR48085:SF5">
    <property type="entry name" value="CADMIUM_ZINC-TRANSPORTING ATPASE HMA4-RELATED"/>
    <property type="match status" value="1"/>
</dbReference>
<dbReference type="Gene3D" id="3.40.1110.10">
    <property type="entry name" value="Calcium-transporting ATPase, cytoplasmic domain N"/>
    <property type="match status" value="1"/>
</dbReference>
<dbReference type="GO" id="GO:0016020">
    <property type="term" value="C:membrane"/>
    <property type="evidence" value="ECO:0007669"/>
    <property type="project" value="UniProtKB-SubCell"/>
</dbReference>
<evidence type="ECO:0000256" key="7">
    <source>
        <dbReference type="ARBA" id="ARBA00022967"/>
    </source>
</evidence>
<dbReference type="GO" id="GO:0019829">
    <property type="term" value="F:ATPase-coupled monoatomic cation transmembrane transporter activity"/>
    <property type="evidence" value="ECO:0007669"/>
    <property type="project" value="InterPro"/>
</dbReference>
<feature type="transmembrane region" description="Helical" evidence="10">
    <location>
        <begin position="332"/>
        <end position="353"/>
    </location>
</feature>
<dbReference type="Gene3D" id="3.30.70.100">
    <property type="match status" value="1"/>
</dbReference>
<protein>
    <recommendedName>
        <fullName evidence="11">HMA domain-containing protein</fullName>
    </recommendedName>
</protein>
<evidence type="ECO:0000256" key="9">
    <source>
        <dbReference type="ARBA" id="ARBA00023136"/>
    </source>
</evidence>
<dbReference type="InterPro" id="IPR023298">
    <property type="entry name" value="ATPase_P-typ_TM_dom_sf"/>
</dbReference>
<dbReference type="Pfam" id="PF00122">
    <property type="entry name" value="E1-E2_ATPase"/>
    <property type="match status" value="1"/>
</dbReference>